<gene>
    <name evidence="6" type="ORF">I4X03_003710</name>
</gene>
<dbReference type="RefSeq" id="WP_223465803.1">
    <property type="nucleotide sequence ID" value="NZ_JAFBIL020000001.1"/>
</dbReference>
<dbReference type="InterPro" id="IPR001867">
    <property type="entry name" value="OmpR/PhoB-type_DNA-bd"/>
</dbReference>
<dbReference type="SUPFAM" id="SSF52172">
    <property type="entry name" value="CheY-like"/>
    <property type="match status" value="1"/>
</dbReference>
<keyword evidence="3" id="KW-0804">Transcription</keyword>
<dbReference type="Gene3D" id="3.40.50.2300">
    <property type="match status" value="1"/>
</dbReference>
<dbReference type="Pfam" id="PF00072">
    <property type="entry name" value="Response_reg"/>
    <property type="match status" value="1"/>
</dbReference>
<evidence type="ECO:0000313" key="6">
    <source>
        <dbReference type="EMBL" id="MBZ2206364.1"/>
    </source>
</evidence>
<proteinExistence type="predicted"/>
<evidence type="ECO:0000256" key="3">
    <source>
        <dbReference type="ARBA" id="ARBA00023163"/>
    </source>
</evidence>
<name>A0ABS7SJI5_9BURK</name>
<organism evidence="6 7">
    <name type="scientific">Massilia soli</name>
    <dbReference type="NCBI Taxonomy" id="2792854"/>
    <lineage>
        <taxon>Bacteria</taxon>
        <taxon>Pseudomonadati</taxon>
        <taxon>Pseudomonadota</taxon>
        <taxon>Betaproteobacteria</taxon>
        <taxon>Burkholderiales</taxon>
        <taxon>Oxalobacteraceae</taxon>
        <taxon>Telluria group</taxon>
        <taxon>Massilia</taxon>
    </lineage>
</organism>
<protein>
    <submittedName>
        <fullName evidence="6">Response regulator transcription factor</fullName>
    </submittedName>
</protein>
<dbReference type="Gene3D" id="1.10.10.10">
    <property type="entry name" value="Winged helix-like DNA-binding domain superfamily/Winged helix DNA-binding domain"/>
    <property type="match status" value="1"/>
</dbReference>
<reference evidence="6 7" key="2">
    <citation type="submission" date="2021-08" db="EMBL/GenBank/DDBJ databases">
        <title>Massilia sp. R798.</title>
        <authorList>
            <person name="Baek J.H."/>
            <person name="Jung H.S."/>
            <person name="Kim K.R."/>
            <person name="Jeon C.O."/>
        </authorList>
    </citation>
    <scope>NUCLEOTIDE SEQUENCE [LARGE SCALE GENOMIC DNA]</scope>
    <source>
        <strain evidence="6 7">R798</strain>
    </source>
</reference>
<keyword evidence="7" id="KW-1185">Reference proteome</keyword>
<dbReference type="SUPFAM" id="SSF46894">
    <property type="entry name" value="C-terminal effector domain of the bipartite response regulators"/>
    <property type="match status" value="1"/>
</dbReference>
<dbReference type="PANTHER" id="PTHR48111">
    <property type="entry name" value="REGULATOR OF RPOS"/>
    <property type="match status" value="1"/>
</dbReference>
<feature type="domain" description="Response regulatory" evidence="5">
    <location>
        <begin position="3"/>
        <end position="117"/>
    </location>
</feature>
<reference evidence="6 7" key="1">
    <citation type="submission" date="2021-01" db="EMBL/GenBank/DDBJ databases">
        <authorList>
            <person name="Ruan W."/>
            <person name="Khan S.A."/>
            <person name="Jeon C.O."/>
        </authorList>
    </citation>
    <scope>NUCLEOTIDE SEQUENCE [LARGE SCALE GENOMIC DNA]</scope>
    <source>
        <strain evidence="6 7">R798</strain>
    </source>
</reference>
<keyword evidence="2" id="KW-0238">DNA-binding</keyword>
<dbReference type="EMBL" id="JAFBIL020000001">
    <property type="protein sequence ID" value="MBZ2206364.1"/>
    <property type="molecule type" value="Genomic_DNA"/>
</dbReference>
<evidence type="ECO:0000256" key="4">
    <source>
        <dbReference type="PROSITE-ProRule" id="PRU00169"/>
    </source>
</evidence>
<comment type="caution">
    <text evidence="6">The sequence shown here is derived from an EMBL/GenBank/DDBJ whole genome shotgun (WGS) entry which is preliminary data.</text>
</comment>
<dbReference type="InterPro" id="IPR016032">
    <property type="entry name" value="Sig_transdc_resp-reg_C-effctor"/>
</dbReference>
<evidence type="ECO:0000313" key="7">
    <source>
        <dbReference type="Proteomes" id="UP000809349"/>
    </source>
</evidence>
<dbReference type="InterPro" id="IPR039420">
    <property type="entry name" value="WalR-like"/>
</dbReference>
<dbReference type="PROSITE" id="PS50110">
    <property type="entry name" value="RESPONSE_REGULATORY"/>
    <property type="match status" value="1"/>
</dbReference>
<dbReference type="SMART" id="SM00862">
    <property type="entry name" value="Trans_reg_C"/>
    <property type="match status" value="1"/>
</dbReference>
<keyword evidence="1" id="KW-0805">Transcription regulation</keyword>
<evidence type="ECO:0000256" key="2">
    <source>
        <dbReference type="ARBA" id="ARBA00023125"/>
    </source>
</evidence>
<dbReference type="InterPro" id="IPR036388">
    <property type="entry name" value="WH-like_DNA-bd_sf"/>
</dbReference>
<dbReference type="PANTHER" id="PTHR48111:SF67">
    <property type="entry name" value="TRANSCRIPTIONAL REGULATORY PROTEIN TCTD"/>
    <property type="match status" value="1"/>
</dbReference>
<dbReference type="InterPro" id="IPR011006">
    <property type="entry name" value="CheY-like_superfamily"/>
</dbReference>
<evidence type="ECO:0000259" key="5">
    <source>
        <dbReference type="PROSITE" id="PS50110"/>
    </source>
</evidence>
<evidence type="ECO:0000256" key="1">
    <source>
        <dbReference type="ARBA" id="ARBA00023015"/>
    </source>
</evidence>
<dbReference type="Proteomes" id="UP000809349">
    <property type="component" value="Unassembled WGS sequence"/>
</dbReference>
<dbReference type="SMART" id="SM00448">
    <property type="entry name" value="REC"/>
    <property type="match status" value="1"/>
</dbReference>
<accession>A0ABS7SJI5</accession>
<dbReference type="Pfam" id="PF00486">
    <property type="entry name" value="Trans_reg_C"/>
    <property type="match status" value="1"/>
</dbReference>
<keyword evidence="4" id="KW-0597">Phosphoprotein</keyword>
<sequence>MTQILIVEDNGDYAADMAEFLLGLDHQVEVATSAGEMWAALTRNPHAVVVLDLGLPDEDGFNVIPRMRQLYPEIGLLVLTGRVAFDSRILGLRLGADHYLTKPIKFPELAAHIEALDRRMRPHSQEPSPAVSKWTLKVTARQLEVMGVSIDLTEKECNFLHLLTMNTRPVPRQVIVARMGGEDPDASRRVDMLVYRLRKKARLGLGQDLPLRSAYGEGYSLSAGFYLAS</sequence>
<dbReference type="InterPro" id="IPR001789">
    <property type="entry name" value="Sig_transdc_resp-reg_receiver"/>
</dbReference>
<feature type="modified residue" description="4-aspartylphosphate" evidence="4">
    <location>
        <position position="52"/>
    </location>
</feature>